<organism evidence="1 2">
    <name type="scientific">Naganishia adeliensis</name>
    <dbReference type="NCBI Taxonomy" id="92952"/>
    <lineage>
        <taxon>Eukaryota</taxon>
        <taxon>Fungi</taxon>
        <taxon>Dikarya</taxon>
        <taxon>Basidiomycota</taxon>
        <taxon>Agaricomycotina</taxon>
        <taxon>Tremellomycetes</taxon>
        <taxon>Filobasidiales</taxon>
        <taxon>Filobasidiaceae</taxon>
        <taxon>Naganishia</taxon>
    </lineage>
</organism>
<proteinExistence type="predicted"/>
<accession>A0ACC2V074</accession>
<dbReference type="EMBL" id="JASBWS010000166">
    <property type="protein sequence ID" value="KAJ9092740.1"/>
    <property type="molecule type" value="Genomic_DNA"/>
</dbReference>
<reference evidence="1" key="1">
    <citation type="submission" date="2023-04" db="EMBL/GenBank/DDBJ databases">
        <title>Draft Genome sequencing of Naganishia species isolated from polar environments using Oxford Nanopore Technology.</title>
        <authorList>
            <person name="Leo P."/>
            <person name="Venkateswaran K."/>
        </authorList>
    </citation>
    <scope>NUCLEOTIDE SEQUENCE</scope>
    <source>
        <strain evidence="1">MNA-CCFEE 5262</strain>
    </source>
</reference>
<evidence type="ECO:0000313" key="1">
    <source>
        <dbReference type="EMBL" id="KAJ9092740.1"/>
    </source>
</evidence>
<comment type="caution">
    <text evidence="1">The sequence shown here is derived from an EMBL/GenBank/DDBJ whole genome shotgun (WGS) entry which is preliminary data.</text>
</comment>
<name>A0ACC2V074_9TREE</name>
<gene>
    <name evidence="1" type="ORF">QFC20_007274</name>
</gene>
<dbReference type="Proteomes" id="UP001230649">
    <property type="component" value="Unassembled WGS sequence"/>
</dbReference>
<sequence>MTSTNDWTWIPSYQLFYSAATNAWARADPQTGEWTYIPASQPYDSTRAGVATGYALDSEGGEGGIGNVGWALDVDLSESRTDTLNTRAPTDGQAIAAEQKGNPINGAKGTDHLSMPTRTEYSRTSTPTEPTPPIHTADPASVPAPKILRLFLLSSDILPTTPDAPRVAILDSREGGYYIGRDRSSSAPVLRLREMVVSKCHALVWYGTRESGASAGGANGSERDAERRDEKEFWIVDCGSTHGTFLLPPSSTSPATPQRLSDPRQASLPYKLEHLTRLTIGTTTFEAHLHAEWPCDGCALHDSPPIPLSTSSSPPPTTNPSTTNRDESPIHLPNAKEWKSTEPRRLALTSEQRKGDTRRRAGDAMRSLKAQYFGKDADGQARGKKGGKGG</sequence>
<protein>
    <submittedName>
        <fullName evidence="1">Uncharacterized protein</fullName>
    </submittedName>
</protein>
<keyword evidence="2" id="KW-1185">Reference proteome</keyword>
<evidence type="ECO:0000313" key="2">
    <source>
        <dbReference type="Proteomes" id="UP001230649"/>
    </source>
</evidence>